<dbReference type="InterPro" id="IPR039424">
    <property type="entry name" value="SBP_5"/>
</dbReference>
<evidence type="ECO:0000313" key="5">
    <source>
        <dbReference type="Proteomes" id="UP000664658"/>
    </source>
</evidence>
<comment type="caution">
    <text evidence="4">The sequence shown here is derived from an EMBL/GenBank/DDBJ whole genome shotgun (WGS) entry which is preliminary data.</text>
</comment>
<accession>A0A8I1W7E0</accession>
<evidence type="ECO:0000313" key="4">
    <source>
        <dbReference type="EMBL" id="MBO1108321.1"/>
    </source>
</evidence>
<dbReference type="PANTHER" id="PTHR30290:SF64">
    <property type="entry name" value="ABC TRANSPORTER PERIPLASMIC BINDING PROTEIN"/>
    <property type="match status" value="1"/>
</dbReference>
<dbReference type="GO" id="GO:0015833">
    <property type="term" value="P:peptide transport"/>
    <property type="evidence" value="ECO:0007669"/>
    <property type="project" value="TreeGrafter"/>
</dbReference>
<dbReference type="PIRSF" id="PIRSF002741">
    <property type="entry name" value="MppA"/>
    <property type="match status" value="1"/>
</dbReference>
<dbReference type="SUPFAM" id="SSF53850">
    <property type="entry name" value="Periplasmic binding protein-like II"/>
    <property type="match status" value="1"/>
</dbReference>
<evidence type="ECO:0000256" key="2">
    <source>
        <dbReference type="SAM" id="SignalP"/>
    </source>
</evidence>
<dbReference type="GO" id="GO:0030288">
    <property type="term" value="C:outer membrane-bounded periplasmic space"/>
    <property type="evidence" value="ECO:0007669"/>
    <property type="project" value="TreeGrafter"/>
</dbReference>
<feature type="domain" description="Solute-binding protein family 5" evidence="3">
    <location>
        <begin position="100"/>
        <end position="499"/>
    </location>
</feature>
<dbReference type="AlphaFoldDB" id="A0A8I1W7E0"/>
<protein>
    <submittedName>
        <fullName evidence="4">ABC transporter substrate-binding protein</fullName>
    </submittedName>
</protein>
<dbReference type="InterPro" id="IPR030678">
    <property type="entry name" value="Peptide/Ni-bd"/>
</dbReference>
<dbReference type="Pfam" id="PF00496">
    <property type="entry name" value="SBP_bac_5"/>
    <property type="match status" value="1"/>
</dbReference>
<dbReference type="RefSeq" id="WP_207542061.1">
    <property type="nucleotide sequence ID" value="NZ_JAFNAA010000008.1"/>
</dbReference>
<feature type="signal peptide" evidence="2">
    <location>
        <begin position="1"/>
        <end position="22"/>
    </location>
</feature>
<dbReference type="GO" id="GO:0042884">
    <property type="term" value="P:microcin transport"/>
    <property type="evidence" value="ECO:0007669"/>
    <property type="project" value="TreeGrafter"/>
</dbReference>
<dbReference type="Gene3D" id="3.40.190.10">
    <property type="entry name" value="Periplasmic binding protein-like II"/>
    <property type="match status" value="1"/>
</dbReference>
<sequence>MGLRQVCVAVLMTAAPLFTAHAQINEGYAFAAIGSPKYAAEFSYFDYVNPAAPKGGNVTLHAIGTFDNFNAYAQRGVPASDSSTLYDTLFTSSADEIQSYYPLIAEFARYPDDFSWMEVRINPNARFQDGKPIRADDVVFSYNKFMQQGVPQFKTYYQNVKTVEALTPLTVRFELKSPDRALLLSLIGGLQILPKHFWENRNLAEPLMTPPVGSGPYKITDYAMGQYVVYQRVADYWAANLPVNRGRYNFDTIRYDYYRDDTVALEAFKAGEYDFRQEYVAKYWATLYTGPNFTKGYIIRENIPHSIPQGMQALVFNTQNPLFKDRNVREALNLAFDFEWLNKTMFYNQYTRTRSFFQNTPYEAKGLPSEQELMVLMPFRQQVPEEVFTDEYQPSKTDGSGNNRPNLRKAMELLEQAGWKIRDRKLVKKETGQPFIFELLTYSSSNERIAAPLKQNLARLGITMNIRVVDTSQYINRLRKRDFDMIASGYAAAPFPSPDLKLAWHSKFLDSTYNLAGVTDHVIDTLTEEIDRAQSDPEKLLALGKVLDRVLQWNMFVIPQWHLSNFRVAYWNKFGKPAVRPAYGLGFDTWWVDINKAAKLPKARQ</sequence>
<name>A0A8I1W7E0_PLESH</name>
<dbReference type="InterPro" id="IPR000914">
    <property type="entry name" value="SBP_5_dom"/>
</dbReference>
<dbReference type="GO" id="GO:0043190">
    <property type="term" value="C:ATP-binding cassette (ABC) transporter complex"/>
    <property type="evidence" value="ECO:0007669"/>
    <property type="project" value="InterPro"/>
</dbReference>
<feature type="chain" id="PRO_5034987468" evidence="2">
    <location>
        <begin position="23"/>
        <end position="605"/>
    </location>
</feature>
<organism evidence="4 5">
    <name type="scientific">Plesiomonas shigelloides</name>
    <name type="common">Aeromonas shigelloides</name>
    <dbReference type="NCBI Taxonomy" id="703"/>
    <lineage>
        <taxon>Bacteria</taxon>
        <taxon>Pseudomonadati</taxon>
        <taxon>Pseudomonadota</taxon>
        <taxon>Gammaproteobacteria</taxon>
        <taxon>Enterobacterales</taxon>
        <taxon>Enterobacteriaceae</taxon>
        <taxon>Plesiomonas</taxon>
    </lineage>
</organism>
<dbReference type="Gene3D" id="3.10.105.10">
    <property type="entry name" value="Dipeptide-binding Protein, Domain 3"/>
    <property type="match status" value="1"/>
</dbReference>
<dbReference type="Proteomes" id="UP000664658">
    <property type="component" value="Unassembled WGS sequence"/>
</dbReference>
<proteinExistence type="predicted"/>
<dbReference type="CDD" id="cd08497">
    <property type="entry name" value="MbnE-like"/>
    <property type="match status" value="1"/>
</dbReference>
<gene>
    <name evidence="4" type="ORF">J2R62_08815</name>
</gene>
<reference evidence="4" key="1">
    <citation type="submission" date="2021-03" db="EMBL/GenBank/DDBJ databases">
        <title>Plesiomonas shigelloides zfcc0051, isolated from zebrafish feces.</title>
        <authorList>
            <person name="Vanderhoek Z."/>
            <person name="Gaulke C."/>
        </authorList>
    </citation>
    <scope>NUCLEOTIDE SEQUENCE</scope>
    <source>
        <strain evidence="4">Zfcc0051</strain>
    </source>
</reference>
<dbReference type="GO" id="GO:1904680">
    <property type="term" value="F:peptide transmembrane transporter activity"/>
    <property type="evidence" value="ECO:0007669"/>
    <property type="project" value="TreeGrafter"/>
</dbReference>
<evidence type="ECO:0000256" key="1">
    <source>
        <dbReference type="ARBA" id="ARBA00022729"/>
    </source>
</evidence>
<dbReference type="PANTHER" id="PTHR30290">
    <property type="entry name" value="PERIPLASMIC BINDING COMPONENT OF ABC TRANSPORTER"/>
    <property type="match status" value="1"/>
</dbReference>
<keyword evidence="1 2" id="KW-0732">Signal</keyword>
<evidence type="ECO:0000259" key="3">
    <source>
        <dbReference type="Pfam" id="PF00496"/>
    </source>
</evidence>
<dbReference type="EMBL" id="JAFNAA010000008">
    <property type="protein sequence ID" value="MBO1108321.1"/>
    <property type="molecule type" value="Genomic_DNA"/>
</dbReference>